<proteinExistence type="predicted"/>
<dbReference type="AlphaFoldDB" id="A0A369WCB4"/>
<protein>
    <submittedName>
        <fullName evidence="1">Uncharacterized protein</fullName>
    </submittedName>
</protein>
<keyword evidence="2" id="KW-1185">Reference proteome</keyword>
<evidence type="ECO:0000313" key="2">
    <source>
        <dbReference type="Proteomes" id="UP000253769"/>
    </source>
</evidence>
<accession>A0A369WCB4</accession>
<sequence length="169" mass="19846">MSDSQIKELKAQAKTIKSELGIKHQQALDEAARRSGFNDYHHARKELLKKPHVVIFGLHLKYVLDCSSDFLAENGLSEHPTYWDQCRQAYEDYFYSDSQDEDDPLSPDEWIEHNDWVALTFERSEIKSIKDAIDYIRELFFHPPEFIVFDDMLVDLSEYASDDYVRFSG</sequence>
<comment type="caution">
    <text evidence="1">The sequence shown here is derived from an EMBL/GenBank/DDBJ whole genome shotgun (WGS) entry which is preliminary data.</text>
</comment>
<gene>
    <name evidence="1" type="ORF">DV711_15290</name>
</gene>
<organism evidence="1 2">
    <name type="scientific">Motiliproteus coralliicola</name>
    <dbReference type="NCBI Taxonomy" id="2283196"/>
    <lineage>
        <taxon>Bacteria</taxon>
        <taxon>Pseudomonadati</taxon>
        <taxon>Pseudomonadota</taxon>
        <taxon>Gammaproteobacteria</taxon>
        <taxon>Oceanospirillales</taxon>
        <taxon>Oceanospirillaceae</taxon>
        <taxon>Motiliproteus</taxon>
    </lineage>
</organism>
<dbReference type="Proteomes" id="UP000253769">
    <property type="component" value="Unassembled WGS sequence"/>
</dbReference>
<evidence type="ECO:0000313" key="1">
    <source>
        <dbReference type="EMBL" id="RDE18971.1"/>
    </source>
</evidence>
<dbReference type="EMBL" id="QQOH01000004">
    <property type="protein sequence ID" value="RDE18971.1"/>
    <property type="molecule type" value="Genomic_DNA"/>
</dbReference>
<name>A0A369WCB4_9GAMM</name>
<dbReference type="OrthoDB" id="6059332at2"/>
<dbReference type="RefSeq" id="WP_114696589.1">
    <property type="nucleotide sequence ID" value="NZ_QQOH01000004.1"/>
</dbReference>
<reference evidence="1 2" key="1">
    <citation type="submission" date="2018-07" db="EMBL/GenBank/DDBJ databases">
        <title>Motiliproteus coralliicola sp. nov., a bacterium isolated from Coral.</title>
        <authorList>
            <person name="Wang G."/>
        </authorList>
    </citation>
    <scope>NUCLEOTIDE SEQUENCE [LARGE SCALE GENOMIC DNA]</scope>
    <source>
        <strain evidence="1 2">C34</strain>
    </source>
</reference>